<sequence>MESSLQPFQLLQEEDCEVFLLRIPQLVKVGEIEWEELQDGSYEGVYDNETFQLVQRKTPESLAVIWGDGETTSTRWITEQWTVQKKLPSISTCQLPLYPSSYPEQLDNLQVKNWTIAQNNK</sequence>
<dbReference type="EMBL" id="BQMJ01000069">
    <property type="protein sequence ID" value="GJQ15445.1"/>
    <property type="molecule type" value="Genomic_DNA"/>
</dbReference>
<organism evidence="1 2">
    <name type="scientific">Galdieria partita</name>
    <dbReference type="NCBI Taxonomy" id="83374"/>
    <lineage>
        <taxon>Eukaryota</taxon>
        <taxon>Rhodophyta</taxon>
        <taxon>Bangiophyceae</taxon>
        <taxon>Galdieriales</taxon>
        <taxon>Galdieriaceae</taxon>
        <taxon>Galdieria</taxon>
    </lineage>
</organism>
<dbReference type="OrthoDB" id="10406427at2759"/>
<gene>
    <name evidence="1" type="ORF">GpartN1_g7236.t1</name>
</gene>
<dbReference type="Proteomes" id="UP001061958">
    <property type="component" value="Unassembled WGS sequence"/>
</dbReference>
<comment type="caution">
    <text evidence="1">The sequence shown here is derived from an EMBL/GenBank/DDBJ whole genome shotgun (WGS) entry which is preliminary data.</text>
</comment>
<accession>A0A9C7UUE1</accession>
<evidence type="ECO:0000313" key="1">
    <source>
        <dbReference type="EMBL" id="GJQ15445.1"/>
    </source>
</evidence>
<proteinExistence type="predicted"/>
<keyword evidence="2" id="KW-1185">Reference proteome</keyword>
<reference evidence="1" key="1">
    <citation type="journal article" date="2022" name="Proc. Natl. Acad. Sci. U.S.A.">
        <title>Life cycle and functional genomics of the unicellular red alga Galdieria for elucidating algal and plant evolution and industrial use.</title>
        <authorList>
            <person name="Hirooka S."/>
            <person name="Itabashi T."/>
            <person name="Ichinose T.M."/>
            <person name="Onuma R."/>
            <person name="Fujiwara T."/>
            <person name="Yamashita S."/>
            <person name="Jong L.W."/>
            <person name="Tomita R."/>
            <person name="Iwane A.H."/>
            <person name="Miyagishima S.Y."/>
        </authorList>
    </citation>
    <scope>NUCLEOTIDE SEQUENCE</scope>
    <source>
        <strain evidence="1">NBRC 102759</strain>
    </source>
</reference>
<dbReference type="AlphaFoldDB" id="A0A9C7UUE1"/>
<evidence type="ECO:0000313" key="2">
    <source>
        <dbReference type="Proteomes" id="UP001061958"/>
    </source>
</evidence>
<reference evidence="1" key="2">
    <citation type="submission" date="2022-01" db="EMBL/GenBank/DDBJ databases">
        <authorList>
            <person name="Hirooka S."/>
            <person name="Miyagishima S.Y."/>
        </authorList>
    </citation>
    <scope>NUCLEOTIDE SEQUENCE</scope>
    <source>
        <strain evidence="1">NBRC 102759</strain>
    </source>
</reference>
<name>A0A9C7UUE1_9RHOD</name>
<protein>
    <submittedName>
        <fullName evidence="1">Uncharacterized protein</fullName>
    </submittedName>
</protein>